<dbReference type="HOGENOM" id="CLU_1643594_0_0_1"/>
<protein>
    <submittedName>
        <fullName evidence="1">Uncharacterized protein</fullName>
    </submittedName>
</protein>
<accession>A0A066XUW6</accession>
<name>A0A066XUW6_COLSU</name>
<dbReference type="EMBL" id="JMSE01000484">
    <property type="protein sequence ID" value="KDN69720.1"/>
    <property type="molecule type" value="Genomic_DNA"/>
</dbReference>
<gene>
    <name evidence="1" type="ORF">CSUB01_10676</name>
</gene>
<sequence>MLADRAGGKKALIKTISKGNVLAQVIGEAMIKTATIAMTLGHDFGASMGAIGSHFDNVDCQELFAETGNMHERWLENPVVEDTTEFVDRPQEAMKEFLEEFDGNLEKEPDDWTWKDKHSAESVIALGAVVAAVSKAVDCVLDEPLHNAAEKVGGSHVPIKR</sequence>
<dbReference type="eggNOG" id="ENOG502TEEA">
    <property type="taxonomic scope" value="Eukaryota"/>
</dbReference>
<keyword evidence="2" id="KW-1185">Reference proteome</keyword>
<reference evidence="2" key="1">
    <citation type="journal article" date="2014" name="Genome Announc.">
        <title>Draft genome sequence of Colletotrichum sublineola, a destructive pathogen of cultivated sorghum.</title>
        <authorList>
            <person name="Baroncelli R."/>
            <person name="Sanz-Martin J.M."/>
            <person name="Rech G.E."/>
            <person name="Sukno S.A."/>
            <person name="Thon M.R."/>
        </authorList>
    </citation>
    <scope>NUCLEOTIDE SEQUENCE [LARGE SCALE GENOMIC DNA]</scope>
    <source>
        <strain evidence="2">TX430BB</strain>
    </source>
</reference>
<organism evidence="1 2">
    <name type="scientific">Colletotrichum sublineola</name>
    <name type="common">Sorghum anthracnose fungus</name>
    <dbReference type="NCBI Taxonomy" id="1173701"/>
    <lineage>
        <taxon>Eukaryota</taxon>
        <taxon>Fungi</taxon>
        <taxon>Dikarya</taxon>
        <taxon>Ascomycota</taxon>
        <taxon>Pezizomycotina</taxon>
        <taxon>Sordariomycetes</taxon>
        <taxon>Hypocreomycetidae</taxon>
        <taxon>Glomerellales</taxon>
        <taxon>Glomerellaceae</taxon>
        <taxon>Colletotrichum</taxon>
        <taxon>Colletotrichum graminicola species complex</taxon>
    </lineage>
</organism>
<comment type="caution">
    <text evidence="1">The sequence shown here is derived from an EMBL/GenBank/DDBJ whole genome shotgun (WGS) entry which is preliminary data.</text>
</comment>
<dbReference type="Proteomes" id="UP000027238">
    <property type="component" value="Unassembled WGS sequence"/>
</dbReference>
<evidence type="ECO:0000313" key="2">
    <source>
        <dbReference type="Proteomes" id="UP000027238"/>
    </source>
</evidence>
<proteinExistence type="predicted"/>
<evidence type="ECO:0000313" key="1">
    <source>
        <dbReference type="EMBL" id="KDN69720.1"/>
    </source>
</evidence>
<dbReference type="AlphaFoldDB" id="A0A066XUW6"/>
<dbReference type="OrthoDB" id="4834311at2759"/>